<protein>
    <submittedName>
        <fullName evidence="1">Uncharacterized protein</fullName>
    </submittedName>
</protein>
<proteinExistence type="predicted"/>
<dbReference type="AlphaFoldDB" id="A0A0E9T4U1"/>
<name>A0A0E9T4U1_ANGAN</name>
<accession>A0A0E9T4U1</accession>
<evidence type="ECO:0000313" key="1">
    <source>
        <dbReference type="EMBL" id="JAH48634.1"/>
    </source>
</evidence>
<reference evidence="1" key="1">
    <citation type="submission" date="2014-11" db="EMBL/GenBank/DDBJ databases">
        <authorList>
            <person name="Amaro Gonzalez C."/>
        </authorList>
    </citation>
    <scope>NUCLEOTIDE SEQUENCE</scope>
</reference>
<organism evidence="1">
    <name type="scientific">Anguilla anguilla</name>
    <name type="common">European freshwater eel</name>
    <name type="synonym">Muraena anguilla</name>
    <dbReference type="NCBI Taxonomy" id="7936"/>
    <lineage>
        <taxon>Eukaryota</taxon>
        <taxon>Metazoa</taxon>
        <taxon>Chordata</taxon>
        <taxon>Craniata</taxon>
        <taxon>Vertebrata</taxon>
        <taxon>Euteleostomi</taxon>
        <taxon>Actinopterygii</taxon>
        <taxon>Neopterygii</taxon>
        <taxon>Teleostei</taxon>
        <taxon>Anguilliformes</taxon>
        <taxon>Anguillidae</taxon>
        <taxon>Anguilla</taxon>
    </lineage>
</organism>
<sequence length="46" mass="5452">MAFESPDEPLASSIFRDFKCLKAFFYWCRSALTTSWQTPKSSWNNR</sequence>
<reference evidence="1" key="2">
    <citation type="journal article" date="2015" name="Fish Shellfish Immunol.">
        <title>Early steps in the European eel (Anguilla anguilla)-Vibrio vulnificus interaction in the gills: Role of the RtxA13 toxin.</title>
        <authorList>
            <person name="Callol A."/>
            <person name="Pajuelo D."/>
            <person name="Ebbesson L."/>
            <person name="Teles M."/>
            <person name="MacKenzie S."/>
            <person name="Amaro C."/>
        </authorList>
    </citation>
    <scope>NUCLEOTIDE SEQUENCE</scope>
</reference>
<dbReference type="EMBL" id="GBXM01059943">
    <property type="protein sequence ID" value="JAH48634.1"/>
    <property type="molecule type" value="Transcribed_RNA"/>
</dbReference>